<feature type="chain" id="PRO_5042883596" evidence="5">
    <location>
        <begin position="24"/>
        <end position="180"/>
    </location>
</feature>
<keyword evidence="5" id="KW-0732">Signal</keyword>
<name>A0AAN7H2T8_9PEZI</name>
<comment type="similarity">
    <text evidence="2">Belongs to the cerato-ulmin hydrophobin family.</text>
</comment>
<sequence>MNLAVTALAIFFSLATVPSPARAQTPSQTSWQLTPQAASWQPSPQWKHTSTSHVITTKTSNIITTETSGTLTTTRTVTPIITTETSGTLITTRTLTPTAPIPPYVPCPGLYGTPQCCATDLLGLVALDCESPPSVPASPDDFRNICASIGQQARCCLIPLLQQDILCQVPIGVQREDMEE</sequence>
<keyword evidence="3" id="KW-1015">Disulfide bond</keyword>
<dbReference type="GO" id="GO:0005576">
    <property type="term" value="C:extracellular region"/>
    <property type="evidence" value="ECO:0007669"/>
    <property type="project" value="InterPro"/>
</dbReference>
<evidence type="ECO:0000256" key="2">
    <source>
        <dbReference type="ARBA" id="ARBA00009576"/>
    </source>
</evidence>
<dbReference type="PANTHER" id="PTHR42341">
    <property type="entry name" value="HYDROPHOBIN"/>
    <property type="match status" value="1"/>
</dbReference>
<keyword evidence="7" id="KW-1185">Reference proteome</keyword>
<evidence type="ECO:0000256" key="4">
    <source>
        <dbReference type="SAM" id="MobiDB-lite"/>
    </source>
</evidence>
<dbReference type="SUPFAM" id="SSF101751">
    <property type="entry name" value="Hydrophobin II, HfbII"/>
    <property type="match status" value="1"/>
</dbReference>
<reference evidence="6" key="1">
    <citation type="journal article" date="2023" name="Mol. Phylogenet. Evol.">
        <title>Genome-scale phylogeny and comparative genomics of the fungal order Sordariales.</title>
        <authorList>
            <person name="Hensen N."/>
            <person name="Bonometti L."/>
            <person name="Westerberg I."/>
            <person name="Brannstrom I.O."/>
            <person name="Guillou S."/>
            <person name="Cros-Aarteil S."/>
            <person name="Calhoun S."/>
            <person name="Haridas S."/>
            <person name="Kuo A."/>
            <person name="Mondo S."/>
            <person name="Pangilinan J."/>
            <person name="Riley R."/>
            <person name="LaButti K."/>
            <person name="Andreopoulos B."/>
            <person name="Lipzen A."/>
            <person name="Chen C."/>
            <person name="Yan M."/>
            <person name="Daum C."/>
            <person name="Ng V."/>
            <person name="Clum A."/>
            <person name="Steindorff A."/>
            <person name="Ohm R.A."/>
            <person name="Martin F."/>
            <person name="Silar P."/>
            <person name="Natvig D.O."/>
            <person name="Lalanne C."/>
            <person name="Gautier V."/>
            <person name="Ament-Velasquez S.L."/>
            <person name="Kruys A."/>
            <person name="Hutchinson M.I."/>
            <person name="Powell A.J."/>
            <person name="Barry K."/>
            <person name="Miller A.N."/>
            <person name="Grigoriev I.V."/>
            <person name="Debuchy R."/>
            <person name="Gladieux P."/>
            <person name="Hiltunen Thoren M."/>
            <person name="Johannesson H."/>
        </authorList>
    </citation>
    <scope>NUCLEOTIDE SEQUENCE</scope>
    <source>
        <strain evidence="6">CBS 532.94</strain>
    </source>
</reference>
<dbReference type="AlphaFoldDB" id="A0AAN7H2T8"/>
<dbReference type="Pfam" id="PF06766">
    <property type="entry name" value="Hydrophobin_2"/>
    <property type="match status" value="1"/>
</dbReference>
<protein>
    <submittedName>
        <fullName evidence="6">Fungal hydrophobin-domain-containing protein</fullName>
    </submittedName>
</protein>
<evidence type="ECO:0000256" key="3">
    <source>
        <dbReference type="ARBA" id="ARBA00023157"/>
    </source>
</evidence>
<dbReference type="InterPro" id="IPR010636">
    <property type="entry name" value="Class_II_hydrophobin"/>
</dbReference>
<evidence type="ECO:0000256" key="5">
    <source>
        <dbReference type="SAM" id="SignalP"/>
    </source>
</evidence>
<dbReference type="InterPro" id="IPR036686">
    <property type="entry name" value="Class_II_Hydrophobin_sf"/>
</dbReference>
<proteinExistence type="inferred from homology"/>
<evidence type="ECO:0000313" key="7">
    <source>
        <dbReference type="Proteomes" id="UP001303760"/>
    </source>
</evidence>
<comment type="caution">
    <text evidence="6">The sequence shown here is derived from an EMBL/GenBank/DDBJ whole genome shotgun (WGS) entry which is preliminary data.</text>
</comment>
<organism evidence="6 7">
    <name type="scientific">Achaetomium macrosporum</name>
    <dbReference type="NCBI Taxonomy" id="79813"/>
    <lineage>
        <taxon>Eukaryota</taxon>
        <taxon>Fungi</taxon>
        <taxon>Dikarya</taxon>
        <taxon>Ascomycota</taxon>
        <taxon>Pezizomycotina</taxon>
        <taxon>Sordariomycetes</taxon>
        <taxon>Sordariomycetidae</taxon>
        <taxon>Sordariales</taxon>
        <taxon>Chaetomiaceae</taxon>
        <taxon>Achaetomium</taxon>
    </lineage>
</organism>
<gene>
    <name evidence="6" type="ORF">C8A03DRAFT_20050</name>
</gene>
<feature type="signal peptide" evidence="5">
    <location>
        <begin position="1"/>
        <end position="23"/>
    </location>
</feature>
<dbReference type="Proteomes" id="UP001303760">
    <property type="component" value="Unassembled WGS sequence"/>
</dbReference>
<evidence type="ECO:0000256" key="1">
    <source>
        <dbReference type="ARBA" id="ARBA00004196"/>
    </source>
</evidence>
<accession>A0AAN7H2T8</accession>
<dbReference type="Gene3D" id="3.20.120.10">
    <property type="entry name" value="Hydrophobin"/>
    <property type="match status" value="1"/>
</dbReference>
<feature type="region of interest" description="Disordered" evidence="4">
    <location>
        <begin position="20"/>
        <end position="52"/>
    </location>
</feature>
<dbReference type="CDD" id="cd23508">
    <property type="entry name" value="hydrophobin_II"/>
    <property type="match status" value="1"/>
</dbReference>
<evidence type="ECO:0000313" key="6">
    <source>
        <dbReference type="EMBL" id="KAK4232711.1"/>
    </source>
</evidence>
<comment type="subcellular location">
    <subcellularLocation>
        <location evidence="1">Cell envelope</location>
    </subcellularLocation>
</comment>
<dbReference type="PANTHER" id="PTHR42341:SF1">
    <property type="entry name" value="HYDROPHOBIN"/>
    <property type="match status" value="1"/>
</dbReference>
<reference evidence="6" key="2">
    <citation type="submission" date="2023-05" db="EMBL/GenBank/DDBJ databases">
        <authorList>
            <consortium name="Lawrence Berkeley National Laboratory"/>
            <person name="Steindorff A."/>
            <person name="Hensen N."/>
            <person name="Bonometti L."/>
            <person name="Westerberg I."/>
            <person name="Brannstrom I.O."/>
            <person name="Guillou S."/>
            <person name="Cros-Aarteil S."/>
            <person name="Calhoun S."/>
            <person name="Haridas S."/>
            <person name="Kuo A."/>
            <person name="Mondo S."/>
            <person name="Pangilinan J."/>
            <person name="Riley R."/>
            <person name="Labutti K."/>
            <person name="Andreopoulos B."/>
            <person name="Lipzen A."/>
            <person name="Chen C."/>
            <person name="Yanf M."/>
            <person name="Daum C."/>
            <person name="Ng V."/>
            <person name="Clum A."/>
            <person name="Ohm R."/>
            <person name="Martin F."/>
            <person name="Silar P."/>
            <person name="Natvig D."/>
            <person name="Lalanne C."/>
            <person name="Gautier V."/>
            <person name="Ament-Velasquez S.L."/>
            <person name="Kruys A."/>
            <person name="Hutchinson M.I."/>
            <person name="Powell A.J."/>
            <person name="Barry K."/>
            <person name="Miller A.N."/>
            <person name="Grigoriev I.V."/>
            <person name="Debuchy R."/>
            <person name="Gladieux P."/>
            <person name="Thoren M.H."/>
            <person name="Johannesson H."/>
        </authorList>
    </citation>
    <scope>NUCLEOTIDE SEQUENCE</scope>
    <source>
        <strain evidence="6">CBS 532.94</strain>
    </source>
</reference>
<dbReference type="EMBL" id="MU860999">
    <property type="protein sequence ID" value="KAK4232711.1"/>
    <property type="molecule type" value="Genomic_DNA"/>
</dbReference>
<feature type="compositionally biased region" description="Polar residues" evidence="4">
    <location>
        <begin position="22"/>
        <end position="52"/>
    </location>
</feature>